<protein>
    <recommendedName>
        <fullName evidence="3">SET domain-containing protein</fullName>
    </recommendedName>
</protein>
<dbReference type="AlphaFoldDB" id="A0A8J4FBQ9"/>
<feature type="compositionally biased region" description="Polar residues" evidence="2">
    <location>
        <begin position="328"/>
        <end position="339"/>
    </location>
</feature>
<dbReference type="EMBL" id="BNCO01000066">
    <property type="protein sequence ID" value="GIL64435.1"/>
    <property type="molecule type" value="Genomic_DNA"/>
</dbReference>
<feature type="region of interest" description="Disordered" evidence="2">
    <location>
        <begin position="559"/>
        <end position="578"/>
    </location>
</feature>
<proteinExistence type="predicted"/>
<feature type="compositionally biased region" description="Low complexity" evidence="2">
    <location>
        <begin position="16"/>
        <end position="29"/>
    </location>
</feature>
<dbReference type="SMART" id="SM00317">
    <property type="entry name" value="SET"/>
    <property type="match status" value="1"/>
</dbReference>
<reference evidence="4" key="1">
    <citation type="journal article" date="2021" name="Proc. Natl. Acad. Sci. U.S.A.">
        <title>Three genomes in the algal genus Volvox reveal the fate of a haploid sex-determining region after a transition to homothallism.</title>
        <authorList>
            <person name="Yamamoto K."/>
            <person name="Hamaji T."/>
            <person name="Kawai-Toyooka H."/>
            <person name="Matsuzaki R."/>
            <person name="Takahashi F."/>
            <person name="Nishimura Y."/>
            <person name="Kawachi M."/>
            <person name="Noguchi H."/>
            <person name="Minakuchi Y."/>
            <person name="Umen J.G."/>
            <person name="Toyoda A."/>
            <person name="Nozaki H."/>
        </authorList>
    </citation>
    <scope>NUCLEOTIDE SEQUENCE</scope>
    <source>
        <strain evidence="4">NIES-3780</strain>
    </source>
</reference>
<feature type="compositionally biased region" description="Acidic residues" evidence="2">
    <location>
        <begin position="1184"/>
        <end position="1194"/>
    </location>
</feature>
<dbReference type="PANTHER" id="PTHR47643:SF2">
    <property type="entry name" value="TPR DOMAIN PROTEIN (AFU_ORTHOLOGUE AFUA_5G12710)"/>
    <property type="match status" value="1"/>
</dbReference>
<feature type="compositionally biased region" description="Low complexity" evidence="2">
    <location>
        <begin position="141"/>
        <end position="165"/>
    </location>
</feature>
<dbReference type="CDD" id="cd20071">
    <property type="entry name" value="SET_SMYD"/>
    <property type="match status" value="1"/>
</dbReference>
<dbReference type="Gene3D" id="2.170.270.10">
    <property type="entry name" value="SET domain"/>
    <property type="match status" value="1"/>
</dbReference>
<feature type="coiled-coil region" evidence="1">
    <location>
        <begin position="384"/>
        <end position="417"/>
    </location>
</feature>
<dbReference type="Pfam" id="PF00856">
    <property type="entry name" value="SET"/>
    <property type="match status" value="1"/>
</dbReference>
<evidence type="ECO:0000256" key="2">
    <source>
        <dbReference type="SAM" id="MobiDB-lite"/>
    </source>
</evidence>
<feature type="compositionally biased region" description="Low complexity" evidence="2">
    <location>
        <begin position="301"/>
        <end position="320"/>
    </location>
</feature>
<keyword evidence="5" id="KW-1185">Reference proteome</keyword>
<feature type="domain" description="SET" evidence="3">
    <location>
        <begin position="431"/>
        <end position="667"/>
    </location>
</feature>
<dbReference type="SUPFAM" id="SSF82199">
    <property type="entry name" value="SET domain"/>
    <property type="match status" value="1"/>
</dbReference>
<dbReference type="InterPro" id="IPR046341">
    <property type="entry name" value="SET_dom_sf"/>
</dbReference>
<feature type="region of interest" description="Disordered" evidence="2">
    <location>
        <begin position="46"/>
        <end position="100"/>
    </location>
</feature>
<feature type="region of interest" description="Disordered" evidence="2">
    <location>
        <begin position="118"/>
        <end position="372"/>
    </location>
</feature>
<feature type="compositionally biased region" description="Polar residues" evidence="2">
    <location>
        <begin position="180"/>
        <end position="194"/>
    </location>
</feature>
<feature type="compositionally biased region" description="Low complexity" evidence="2">
    <location>
        <begin position="90"/>
        <end position="99"/>
    </location>
</feature>
<feature type="compositionally biased region" description="Basic residues" evidence="2">
    <location>
        <begin position="1"/>
        <end position="10"/>
    </location>
</feature>
<dbReference type="PANTHER" id="PTHR47643">
    <property type="entry name" value="TPR DOMAIN PROTEIN (AFU_ORTHOLOGUE AFUA_5G12710)"/>
    <property type="match status" value="1"/>
</dbReference>
<evidence type="ECO:0000259" key="3">
    <source>
        <dbReference type="PROSITE" id="PS50280"/>
    </source>
</evidence>
<feature type="compositionally biased region" description="Polar residues" evidence="2">
    <location>
        <begin position="1161"/>
        <end position="1171"/>
    </location>
</feature>
<feature type="compositionally biased region" description="Basic and acidic residues" evidence="2">
    <location>
        <begin position="1202"/>
        <end position="1213"/>
    </location>
</feature>
<dbReference type="PROSITE" id="PS50280">
    <property type="entry name" value="SET"/>
    <property type="match status" value="1"/>
</dbReference>
<feature type="compositionally biased region" description="Low complexity" evidence="2">
    <location>
        <begin position="263"/>
        <end position="283"/>
    </location>
</feature>
<feature type="region of interest" description="Disordered" evidence="2">
    <location>
        <begin position="1000"/>
        <end position="1024"/>
    </location>
</feature>
<feature type="region of interest" description="Disordered" evidence="2">
    <location>
        <begin position="1"/>
        <end position="29"/>
    </location>
</feature>
<gene>
    <name evidence="4" type="ORF">Vafri_18357</name>
</gene>
<name>A0A8J4FBQ9_9CHLO</name>
<feature type="compositionally biased region" description="Polar residues" evidence="2">
    <location>
        <begin position="348"/>
        <end position="357"/>
    </location>
</feature>
<evidence type="ECO:0000313" key="5">
    <source>
        <dbReference type="Proteomes" id="UP000747399"/>
    </source>
</evidence>
<dbReference type="InterPro" id="IPR053209">
    <property type="entry name" value="Gramillin-biosynth_MTr"/>
</dbReference>
<keyword evidence="1" id="KW-0175">Coiled coil</keyword>
<feature type="region of interest" description="Disordered" evidence="2">
    <location>
        <begin position="1127"/>
        <end position="1239"/>
    </location>
</feature>
<feature type="compositionally biased region" description="Polar residues" evidence="2">
    <location>
        <begin position="51"/>
        <end position="70"/>
    </location>
</feature>
<evidence type="ECO:0000256" key="1">
    <source>
        <dbReference type="SAM" id="Coils"/>
    </source>
</evidence>
<evidence type="ECO:0000313" key="4">
    <source>
        <dbReference type="EMBL" id="GIL64435.1"/>
    </source>
</evidence>
<accession>A0A8J4FBQ9</accession>
<comment type="caution">
    <text evidence="4">The sequence shown here is derived from an EMBL/GenBank/DDBJ whole genome shotgun (WGS) entry which is preliminary data.</text>
</comment>
<dbReference type="InterPro" id="IPR001214">
    <property type="entry name" value="SET_dom"/>
</dbReference>
<dbReference type="Proteomes" id="UP000747399">
    <property type="component" value="Unassembled WGS sequence"/>
</dbReference>
<organism evidence="4 5">
    <name type="scientific">Volvox africanus</name>
    <dbReference type="NCBI Taxonomy" id="51714"/>
    <lineage>
        <taxon>Eukaryota</taxon>
        <taxon>Viridiplantae</taxon>
        <taxon>Chlorophyta</taxon>
        <taxon>core chlorophytes</taxon>
        <taxon>Chlorophyceae</taxon>
        <taxon>CS clade</taxon>
        <taxon>Chlamydomonadales</taxon>
        <taxon>Volvocaceae</taxon>
        <taxon>Volvox</taxon>
    </lineage>
</organism>
<sequence>MHIIRNHRASRSVVDTAPPGTPTGAPGWPIAKVGTPLFHVTVHRLPAGKQSAPTSDSGNTSDLQTRSSAPSWGAALVSKARKKNAAAGLRQQRQHQQNQTLETVEAVTVISNDLTVSRRDAATPDGGPVVVVHPQNPLLQSPSASESPSAVSRRASNSFGPSGSPSAPPAVTFVRPPGQNGRSATSGIGPSPRSNRAVRGGEPSRDSSSSGIGGVSSKLPRNFTSMDPFSRAGGPPRPSSAATTWFGTSGDKKASGNLTVTESSSMASARSPARSPAPTSSSSGHAISRNPRVTTHPANVATAAGAAAAATTAFIASGTGPKVDQGGSLPQSVSFSQVMGRQKRPKGSDQNGKSGQGSDEAEGNLVDYTWEPDPDLDVIEADAAAEAEARRREQEQHRDLARERRELLEAAEAAVQRSYSPGTPPPMPFVGSVKVERIPGRGYGLVADEDIAAGQLLLVSLPVLCEMGSAGELPPLEPLVAKALRLLRLADGIPSPSPGAAASTSASLTGQTQTEAETCAGAVADGLALGSLYWGAPRSASARPSVDLVSWRGQQQELLSAHRARSPAPAAKARTGDSSRGAGAVVWTQPRVMSLLQFNLLAEGTQDGAATIARSGPLMSVAGIWPEVALVNHSCAPNAAAVLLQDRLVVRATRRIPQGREVLLNWLGSPGALAPFQERREQLSEMYQFACRCARCELESSESLSLPFLYSDAERESEEALEVIEEALQVRDLGSLALALQPLQAAVLQLASSVQLLGEQVDLTSGREGMMMAAAMGGPGAATTAGEEDSDWAGGGSVFAPAAAKKGRAGGKGSALTQQRMASRELGPLNRATAEAWLLGGMLPLHEALLKALAYRAVWLGMDLGPGWHWPPEPPVAVPASSVGATAPLGGDAGAGVRMVVVDDSDLEEQQADAVAELIGSLASYVDVVGQLLPGSDVHTQAAARLLSLSRRFLGPMDRVAGDIDSAAYDAYVLRYGKLDAANFERLVAAGIEALDAARKREAGTVENQQARQPDRLDEGQADQTNDEAAEVMGLESLFLEDQRLRDEHAAAAARAAAAMAAAAAQTPRSYPLRGRQVPVPPSPPKAAVPLKLLKTRSKTAGVAALAPAAAEEVDEDPHVELPDGVGVRSAHDQGGGSISSKGRRHSVMAEAEQDLIKILDSNQKPKAKSSASRESRTAQYVPGDDDDDDDDEVATVRRLFRRDSAPRVRGAMDEDEEEAGGYTQTRKAPDLEPPVQPSVILPQQKFERSLDSLLNVFPGLGTSPNGDR</sequence>